<name>A0A9P8CHZ6_9HELO</name>
<organism evidence="2 3">
    <name type="scientific">Calycina marina</name>
    <dbReference type="NCBI Taxonomy" id="1763456"/>
    <lineage>
        <taxon>Eukaryota</taxon>
        <taxon>Fungi</taxon>
        <taxon>Dikarya</taxon>
        <taxon>Ascomycota</taxon>
        <taxon>Pezizomycotina</taxon>
        <taxon>Leotiomycetes</taxon>
        <taxon>Helotiales</taxon>
        <taxon>Pezizellaceae</taxon>
        <taxon>Calycina</taxon>
    </lineage>
</organism>
<evidence type="ECO:0000313" key="2">
    <source>
        <dbReference type="EMBL" id="KAG9247305.1"/>
    </source>
</evidence>
<sequence length="182" mass="20499">MGIPNEQVPNKRVTLGFDHKTGSFIRSPSFLLTFAVIAGIIITPPAGSDRSASRKPKVQSILHPVYVPSSVYRLLGPVTLVLFFTVFIRNLHLVCWRQMPSFHPLCQHELSLASYSRTNAAVFNSWCMHLTNHPSHCQSTGYQRPAFNPGDKGQPYTPAPLHTILPYHILYYLFLLNNISKL</sequence>
<reference evidence="2" key="1">
    <citation type="journal article" date="2021" name="IMA Fungus">
        <title>Genomic characterization of three marine fungi, including Emericellopsis atlantica sp. nov. with signatures of a generalist lifestyle and marine biomass degradation.</title>
        <authorList>
            <person name="Hagestad O.C."/>
            <person name="Hou L."/>
            <person name="Andersen J.H."/>
            <person name="Hansen E.H."/>
            <person name="Altermark B."/>
            <person name="Li C."/>
            <person name="Kuhnert E."/>
            <person name="Cox R.J."/>
            <person name="Crous P.W."/>
            <person name="Spatafora J.W."/>
            <person name="Lail K."/>
            <person name="Amirebrahimi M."/>
            <person name="Lipzen A."/>
            <person name="Pangilinan J."/>
            <person name="Andreopoulos W."/>
            <person name="Hayes R.D."/>
            <person name="Ng V."/>
            <person name="Grigoriev I.V."/>
            <person name="Jackson S.A."/>
            <person name="Sutton T.D.S."/>
            <person name="Dobson A.D.W."/>
            <person name="Rama T."/>
        </authorList>
    </citation>
    <scope>NUCLEOTIDE SEQUENCE</scope>
    <source>
        <strain evidence="2">TRa3180A</strain>
    </source>
</reference>
<keyword evidence="1" id="KW-0812">Transmembrane</keyword>
<keyword evidence="1" id="KW-0472">Membrane</keyword>
<protein>
    <submittedName>
        <fullName evidence="2">Uncharacterized protein</fullName>
    </submittedName>
</protein>
<gene>
    <name evidence="2" type="ORF">BJ878DRAFT_201374</name>
</gene>
<keyword evidence="1" id="KW-1133">Transmembrane helix</keyword>
<accession>A0A9P8CHZ6</accession>
<dbReference type="EMBL" id="MU253776">
    <property type="protein sequence ID" value="KAG9247305.1"/>
    <property type="molecule type" value="Genomic_DNA"/>
</dbReference>
<evidence type="ECO:0000256" key="1">
    <source>
        <dbReference type="SAM" id="Phobius"/>
    </source>
</evidence>
<feature type="transmembrane region" description="Helical" evidence="1">
    <location>
        <begin position="71"/>
        <end position="91"/>
    </location>
</feature>
<dbReference type="AlphaFoldDB" id="A0A9P8CHZ6"/>
<feature type="transmembrane region" description="Helical" evidence="1">
    <location>
        <begin position="29"/>
        <end position="47"/>
    </location>
</feature>
<dbReference type="Proteomes" id="UP000887226">
    <property type="component" value="Unassembled WGS sequence"/>
</dbReference>
<evidence type="ECO:0000313" key="3">
    <source>
        <dbReference type="Proteomes" id="UP000887226"/>
    </source>
</evidence>
<keyword evidence="3" id="KW-1185">Reference proteome</keyword>
<comment type="caution">
    <text evidence="2">The sequence shown here is derived from an EMBL/GenBank/DDBJ whole genome shotgun (WGS) entry which is preliminary data.</text>
</comment>
<proteinExistence type="predicted"/>